<organism evidence="1 2">
    <name type="scientific">Rhinocladiella mackenziei CBS 650.93</name>
    <dbReference type="NCBI Taxonomy" id="1442369"/>
    <lineage>
        <taxon>Eukaryota</taxon>
        <taxon>Fungi</taxon>
        <taxon>Dikarya</taxon>
        <taxon>Ascomycota</taxon>
        <taxon>Pezizomycotina</taxon>
        <taxon>Eurotiomycetes</taxon>
        <taxon>Chaetothyriomycetidae</taxon>
        <taxon>Chaetothyriales</taxon>
        <taxon>Herpotrichiellaceae</taxon>
        <taxon>Rhinocladiella</taxon>
    </lineage>
</organism>
<dbReference type="AlphaFoldDB" id="A0A0D2I5U7"/>
<dbReference type="GeneID" id="25296965"/>
<gene>
    <name evidence="1" type="ORF">Z518_08894</name>
</gene>
<dbReference type="VEuPathDB" id="FungiDB:Z518_08894"/>
<evidence type="ECO:0000313" key="2">
    <source>
        <dbReference type="Proteomes" id="UP000053617"/>
    </source>
</evidence>
<dbReference type="EMBL" id="KN847481">
    <property type="protein sequence ID" value="KIX01169.1"/>
    <property type="molecule type" value="Genomic_DNA"/>
</dbReference>
<protein>
    <submittedName>
        <fullName evidence="1">Uncharacterized protein</fullName>
    </submittedName>
</protein>
<keyword evidence="2" id="KW-1185">Reference proteome</keyword>
<accession>A0A0D2I5U7</accession>
<name>A0A0D2I5U7_9EURO</name>
<sequence>MGALIKADTQNGWRKFYWIQVGLWGPTAIRLFVGYRPLRDTRDSITSHSSKSYATWILLGLHFLQLV</sequence>
<dbReference type="Proteomes" id="UP000053617">
    <property type="component" value="Unassembled WGS sequence"/>
</dbReference>
<dbReference type="RefSeq" id="XP_013268305.1">
    <property type="nucleotide sequence ID" value="XM_013412851.1"/>
</dbReference>
<reference evidence="1 2" key="1">
    <citation type="submission" date="2015-01" db="EMBL/GenBank/DDBJ databases">
        <title>The Genome Sequence of Rhinocladiella mackenzie CBS 650.93.</title>
        <authorList>
            <consortium name="The Broad Institute Genomics Platform"/>
            <person name="Cuomo C."/>
            <person name="de Hoog S."/>
            <person name="Gorbushina A."/>
            <person name="Stielow B."/>
            <person name="Teixiera M."/>
            <person name="Abouelleil A."/>
            <person name="Chapman S.B."/>
            <person name="Priest M."/>
            <person name="Young S.K."/>
            <person name="Wortman J."/>
            <person name="Nusbaum C."/>
            <person name="Birren B."/>
        </authorList>
    </citation>
    <scope>NUCLEOTIDE SEQUENCE [LARGE SCALE GENOMIC DNA]</scope>
    <source>
        <strain evidence="1 2">CBS 650.93</strain>
    </source>
</reference>
<proteinExistence type="predicted"/>
<dbReference type="HOGENOM" id="CLU_2813791_0_0_1"/>
<evidence type="ECO:0000313" key="1">
    <source>
        <dbReference type="EMBL" id="KIX01169.1"/>
    </source>
</evidence>